<proteinExistence type="predicted"/>
<feature type="region of interest" description="Disordered" evidence="1">
    <location>
        <begin position="1"/>
        <end position="31"/>
    </location>
</feature>
<evidence type="ECO:0000313" key="3">
    <source>
        <dbReference type="Proteomes" id="UP001557470"/>
    </source>
</evidence>
<dbReference type="InterPro" id="IPR036638">
    <property type="entry name" value="HLH_DNA-bd_sf"/>
</dbReference>
<evidence type="ECO:0000313" key="2">
    <source>
        <dbReference type="EMBL" id="KAL0964956.1"/>
    </source>
</evidence>
<accession>A0ABD0WJV6</accession>
<comment type="caution">
    <text evidence="2">The sequence shown here is derived from an EMBL/GenBank/DDBJ whole genome shotgun (WGS) entry which is preliminary data.</text>
</comment>
<organism evidence="2 3">
    <name type="scientific">Umbra pygmaea</name>
    <name type="common">Eastern mudminnow</name>
    <dbReference type="NCBI Taxonomy" id="75934"/>
    <lineage>
        <taxon>Eukaryota</taxon>
        <taxon>Metazoa</taxon>
        <taxon>Chordata</taxon>
        <taxon>Craniata</taxon>
        <taxon>Vertebrata</taxon>
        <taxon>Euteleostomi</taxon>
        <taxon>Actinopterygii</taxon>
        <taxon>Neopterygii</taxon>
        <taxon>Teleostei</taxon>
        <taxon>Protacanthopterygii</taxon>
        <taxon>Esociformes</taxon>
        <taxon>Umbridae</taxon>
        <taxon>Umbra</taxon>
    </lineage>
</organism>
<dbReference type="AlphaFoldDB" id="A0ABD0WJV6"/>
<keyword evidence="3" id="KW-1185">Reference proteome</keyword>
<dbReference type="Proteomes" id="UP001557470">
    <property type="component" value="Unassembled WGS sequence"/>
</dbReference>
<gene>
    <name evidence="2" type="ORF">UPYG_G00274880</name>
</gene>
<feature type="region of interest" description="Disordered" evidence="1">
    <location>
        <begin position="69"/>
        <end position="97"/>
    </location>
</feature>
<protein>
    <submittedName>
        <fullName evidence="2">Uncharacterized protein</fullName>
    </submittedName>
</protein>
<reference evidence="2 3" key="1">
    <citation type="submission" date="2024-06" db="EMBL/GenBank/DDBJ databases">
        <authorList>
            <person name="Pan Q."/>
            <person name="Wen M."/>
            <person name="Jouanno E."/>
            <person name="Zahm M."/>
            <person name="Klopp C."/>
            <person name="Cabau C."/>
            <person name="Louis A."/>
            <person name="Berthelot C."/>
            <person name="Parey E."/>
            <person name="Roest Crollius H."/>
            <person name="Montfort J."/>
            <person name="Robinson-Rechavi M."/>
            <person name="Bouchez O."/>
            <person name="Lampietro C."/>
            <person name="Lopez Roques C."/>
            <person name="Donnadieu C."/>
            <person name="Postlethwait J."/>
            <person name="Bobe J."/>
            <person name="Verreycken H."/>
            <person name="Guiguen Y."/>
        </authorList>
    </citation>
    <scope>NUCLEOTIDE SEQUENCE [LARGE SCALE GENOMIC DNA]</scope>
    <source>
        <strain evidence="2">Up_M1</strain>
        <tissue evidence="2">Testis</tissue>
    </source>
</reference>
<evidence type="ECO:0000256" key="1">
    <source>
        <dbReference type="SAM" id="MobiDB-lite"/>
    </source>
</evidence>
<sequence length="97" mass="10801">MKAISAKRSVKNNISNSSEHSLGISRSKSPMNDPISLLYNMNDCYKMLKELVPNHFGLRLNPLQLPASTSAVRTKGNNQESPSNHQLRHQSSLLSIK</sequence>
<dbReference type="EMBL" id="JAGEUA010000009">
    <property type="protein sequence ID" value="KAL0964956.1"/>
    <property type="molecule type" value="Genomic_DNA"/>
</dbReference>
<dbReference type="Gene3D" id="4.10.280.10">
    <property type="entry name" value="Helix-loop-helix DNA-binding domain"/>
    <property type="match status" value="1"/>
</dbReference>
<feature type="compositionally biased region" description="Polar residues" evidence="1">
    <location>
        <begin position="11"/>
        <end position="30"/>
    </location>
</feature>
<name>A0ABD0WJV6_UMBPY</name>